<protein>
    <submittedName>
        <fullName evidence="1">Uncharacterized protein</fullName>
    </submittedName>
</protein>
<dbReference type="PATRIC" id="fig|543877.4.peg.2114"/>
<dbReference type="OrthoDB" id="7391222at2"/>
<sequence>MDLDILLQLAGSLLAILALAGLAWKLGLGGEQRIRDQDHARELADEAIPGFAAQEIALDRAGQAALARDGNGRILLLRRHGVHFAARMLAGHAHARLDRGLLIVGTDDRRFGSIALDLGPQAQYWAASLRRL</sequence>
<dbReference type="KEGG" id="amx:AM2010_2081"/>
<evidence type="ECO:0000313" key="2">
    <source>
        <dbReference type="Proteomes" id="UP000037643"/>
    </source>
</evidence>
<dbReference type="Proteomes" id="UP000037643">
    <property type="component" value="Chromosome"/>
</dbReference>
<dbReference type="AlphaFoldDB" id="A0A0G3XBY6"/>
<dbReference type="EMBL" id="CP011805">
    <property type="protein sequence ID" value="AKM08141.1"/>
    <property type="molecule type" value="Genomic_DNA"/>
</dbReference>
<gene>
    <name evidence="1" type="ORF">AM2010_2081</name>
</gene>
<reference evidence="1 2" key="1">
    <citation type="submission" date="2015-06" db="EMBL/GenBank/DDBJ databases">
        <authorList>
            <person name="Kim K.M."/>
        </authorList>
    </citation>
    <scope>NUCLEOTIDE SEQUENCE [LARGE SCALE GENOMIC DNA]</scope>
    <source>
        <strain evidence="1 2">KCTC 22370</strain>
    </source>
</reference>
<dbReference type="STRING" id="543877.AM2010_2081"/>
<evidence type="ECO:0000313" key="1">
    <source>
        <dbReference type="EMBL" id="AKM08141.1"/>
    </source>
</evidence>
<name>A0A0G3XBY6_9SPHN</name>
<accession>A0A0G3XBY6</accession>
<proteinExistence type="predicted"/>
<keyword evidence="2" id="KW-1185">Reference proteome</keyword>
<dbReference type="RefSeq" id="WP_047807017.1">
    <property type="nucleotide sequence ID" value="NZ_CP011805.1"/>
</dbReference>
<organism evidence="1 2">
    <name type="scientific">Pelagerythrobacter marensis</name>
    <dbReference type="NCBI Taxonomy" id="543877"/>
    <lineage>
        <taxon>Bacteria</taxon>
        <taxon>Pseudomonadati</taxon>
        <taxon>Pseudomonadota</taxon>
        <taxon>Alphaproteobacteria</taxon>
        <taxon>Sphingomonadales</taxon>
        <taxon>Erythrobacteraceae</taxon>
        <taxon>Pelagerythrobacter</taxon>
    </lineage>
</organism>